<comment type="similarity">
    <text evidence="2">Belongs to the UPF0104 family.</text>
</comment>
<dbReference type="Proteomes" id="UP000033092">
    <property type="component" value="Chromosome"/>
</dbReference>
<evidence type="ECO:0000313" key="9">
    <source>
        <dbReference type="Proteomes" id="UP000033092"/>
    </source>
</evidence>
<feature type="transmembrane region" description="Helical" evidence="7">
    <location>
        <begin position="49"/>
        <end position="68"/>
    </location>
</feature>
<evidence type="ECO:0000256" key="6">
    <source>
        <dbReference type="ARBA" id="ARBA00023136"/>
    </source>
</evidence>
<dbReference type="AlphaFoldDB" id="A0A0E3PCQ6"/>
<evidence type="ECO:0000256" key="5">
    <source>
        <dbReference type="ARBA" id="ARBA00022989"/>
    </source>
</evidence>
<dbReference type="KEGG" id="msz:MSSIH_0682"/>
<dbReference type="NCBIfam" id="TIGR00374">
    <property type="entry name" value="flippase-like domain"/>
    <property type="match status" value="2"/>
</dbReference>
<name>A0A0E3PCQ6_9EURY</name>
<evidence type="ECO:0000256" key="1">
    <source>
        <dbReference type="ARBA" id="ARBA00004651"/>
    </source>
</evidence>
<comment type="subcellular location">
    <subcellularLocation>
        <location evidence="1">Cell membrane</location>
        <topology evidence="1">Multi-pass membrane protein</topology>
    </subcellularLocation>
</comment>
<sequence length="324" mass="36686">MNLGVLRRSVAVILLLMTASILVYAHWTEITLLLEESLEESLEMLRQIQIRYFVLAFSVYLLSVYFFAIRWQKVLSSIGYDLKAADLFPIFFGAIFVNNFTPASRFGGEPLRIIWANRRFGIIHTHALITIVFERLVEAVPIALLFLYSLYFFPLTRNIFQSHRGMLSWSTALFLLLLLLGAGTGTWLFRKKLEPFLNRLHQNWEQLRKSFVPVLLLSCGVWALDIVRLEMVASALKLPIPLHIIAAVSILYLVLGCLPITPGGLGIVEGGLVYLLLYFGLPLASAGSFVFLERFISYGLSSMIGFLYLSYYGGATAWKNTKSR</sequence>
<evidence type="ECO:0000256" key="7">
    <source>
        <dbReference type="SAM" id="Phobius"/>
    </source>
</evidence>
<keyword evidence="4 7" id="KW-0812">Transmembrane</keyword>
<dbReference type="Pfam" id="PF03706">
    <property type="entry name" value="LPG_synthase_TM"/>
    <property type="match status" value="1"/>
</dbReference>
<dbReference type="EMBL" id="CP009507">
    <property type="protein sequence ID" value="AKB31372.1"/>
    <property type="molecule type" value="Genomic_DNA"/>
</dbReference>
<feature type="transmembrane region" description="Helical" evidence="7">
    <location>
        <begin position="272"/>
        <end position="292"/>
    </location>
</feature>
<proteinExistence type="inferred from homology"/>
<accession>A0A0E3PCQ6</accession>
<dbReference type="PATRIC" id="fig|1434119.4.peg.857"/>
<keyword evidence="6 7" id="KW-0472">Membrane</keyword>
<evidence type="ECO:0000313" key="8">
    <source>
        <dbReference type="EMBL" id="AKB31372.1"/>
    </source>
</evidence>
<feature type="transmembrane region" description="Helical" evidence="7">
    <location>
        <begin position="166"/>
        <end position="189"/>
    </location>
</feature>
<evidence type="ECO:0000256" key="2">
    <source>
        <dbReference type="ARBA" id="ARBA00011061"/>
    </source>
</evidence>
<evidence type="ECO:0000256" key="3">
    <source>
        <dbReference type="ARBA" id="ARBA00022475"/>
    </source>
</evidence>
<dbReference type="RefSeq" id="WP_148704876.1">
    <property type="nucleotide sequence ID" value="NZ_CP009507.1"/>
</dbReference>
<dbReference type="GeneID" id="41604653"/>
<evidence type="ECO:0000256" key="4">
    <source>
        <dbReference type="ARBA" id="ARBA00022692"/>
    </source>
</evidence>
<dbReference type="PANTHER" id="PTHR39087:SF2">
    <property type="entry name" value="UPF0104 MEMBRANE PROTEIN MJ1595"/>
    <property type="match status" value="1"/>
</dbReference>
<dbReference type="GO" id="GO:0005886">
    <property type="term" value="C:plasma membrane"/>
    <property type="evidence" value="ECO:0007669"/>
    <property type="project" value="UniProtKB-SubCell"/>
</dbReference>
<feature type="transmembrane region" description="Helical" evidence="7">
    <location>
        <begin position="136"/>
        <end position="154"/>
    </location>
</feature>
<evidence type="ECO:0008006" key="10">
    <source>
        <dbReference type="Google" id="ProtNLM"/>
    </source>
</evidence>
<keyword evidence="5 7" id="KW-1133">Transmembrane helix</keyword>
<dbReference type="HOGENOM" id="CLU_048072_1_1_2"/>
<reference evidence="8 9" key="1">
    <citation type="submission" date="2014-07" db="EMBL/GenBank/DDBJ databases">
        <title>Methanogenic archaea and the global carbon cycle.</title>
        <authorList>
            <person name="Henriksen J.R."/>
            <person name="Luke J."/>
            <person name="Reinhart S."/>
            <person name="Benedict M.N."/>
            <person name="Youngblut N.D."/>
            <person name="Metcalf M.E."/>
            <person name="Whitaker R.J."/>
            <person name="Metcalf W.W."/>
        </authorList>
    </citation>
    <scope>NUCLEOTIDE SEQUENCE [LARGE SCALE GENOMIC DNA]</scope>
    <source>
        <strain evidence="8 9">HI350</strain>
    </source>
</reference>
<protein>
    <recommendedName>
        <fullName evidence="10">Integral membrane protein</fullName>
    </recommendedName>
</protein>
<dbReference type="InterPro" id="IPR022791">
    <property type="entry name" value="L-PG_synthase/AglD"/>
</dbReference>
<feature type="transmembrane region" description="Helical" evidence="7">
    <location>
        <begin position="240"/>
        <end position="260"/>
    </location>
</feature>
<dbReference type="PANTHER" id="PTHR39087">
    <property type="entry name" value="UPF0104 MEMBRANE PROTEIN MJ1595"/>
    <property type="match status" value="1"/>
</dbReference>
<organism evidence="8 9">
    <name type="scientific">Methanosarcina siciliae HI350</name>
    <dbReference type="NCBI Taxonomy" id="1434119"/>
    <lineage>
        <taxon>Archaea</taxon>
        <taxon>Methanobacteriati</taxon>
        <taxon>Methanobacteriota</taxon>
        <taxon>Stenosarchaea group</taxon>
        <taxon>Methanomicrobia</taxon>
        <taxon>Methanosarcinales</taxon>
        <taxon>Methanosarcinaceae</taxon>
        <taxon>Methanosarcina</taxon>
    </lineage>
</organism>
<gene>
    <name evidence="8" type="ORF">MSSIH_0682</name>
</gene>
<feature type="transmembrane region" description="Helical" evidence="7">
    <location>
        <begin position="298"/>
        <end position="318"/>
    </location>
</feature>
<feature type="transmembrane region" description="Helical" evidence="7">
    <location>
        <begin position="210"/>
        <end position="228"/>
    </location>
</feature>
<keyword evidence="3" id="KW-1003">Cell membrane</keyword>